<evidence type="ECO:0000256" key="2">
    <source>
        <dbReference type="ARBA" id="ARBA00004613"/>
    </source>
</evidence>
<dbReference type="PROSITE" id="PS00330">
    <property type="entry name" value="HEMOLYSIN_CALCIUM"/>
    <property type="match status" value="1"/>
</dbReference>
<keyword evidence="8" id="KW-0378">Hydrolase</keyword>
<dbReference type="InterPro" id="IPR001343">
    <property type="entry name" value="Hemolysn_Ca-bd"/>
</dbReference>
<dbReference type="InterPro" id="IPR013858">
    <property type="entry name" value="Peptidase_M10B_C"/>
</dbReference>
<feature type="domain" description="Peptidase metallopeptidase" evidence="10">
    <location>
        <begin position="22"/>
        <end position="180"/>
    </location>
</feature>
<keyword evidence="7" id="KW-0677">Repeat</keyword>
<comment type="subcellular location">
    <subcellularLocation>
        <location evidence="2">Secreted</location>
    </subcellularLocation>
</comment>
<dbReference type="SMART" id="SM00235">
    <property type="entry name" value="ZnMc"/>
    <property type="match status" value="1"/>
</dbReference>
<evidence type="ECO:0000256" key="5">
    <source>
        <dbReference type="ARBA" id="ARBA00022670"/>
    </source>
</evidence>
<dbReference type="PANTHER" id="PTHR38340:SF1">
    <property type="entry name" value="S-LAYER PROTEIN"/>
    <property type="match status" value="1"/>
</dbReference>
<dbReference type="PRINTS" id="PR00313">
    <property type="entry name" value="CABNDNGRPT"/>
</dbReference>
<evidence type="ECO:0000256" key="1">
    <source>
        <dbReference type="ARBA" id="ARBA00001913"/>
    </source>
</evidence>
<accession>A0ABX3P836</accession>
<dbReference type="Pfam" id="PF00413">
    <property type="entry name" value="Peptidase_M10"/>
    <property type="match status" value="1"/>
</dbReference>
<dbReference type="InterPro" id="IPR024079">
    <property type="entry name" value="MetalloPept_cat_dom_sf"/>
</dbReference>
<gene>
    <name evidence="11" type="ORF">BTR14_20135</name>
</gene>
<keyword evidence="4" id="KW-0964">Secreted</keyword>
<keyword evidence="12" id="KW-1185">Reference proteome</keyword>
<dbReference type="Gene3D" id="3.40.390.10">
    <property type="entry name" value="Collagenase (Catalytic Domain)"/>
    <property type="match status" value="1"/>
</dbReference>
<dbReference type="EMBL" id="MSPX01000022">
    <property type="protein sequence ID" value="OQP84259.1"/>
    <property type="molecule type" value="Genomic_DNA"/>
</dbReference>
<name>A0ABX3P836_9HYPH</name>
<dbReference type="Gene3D" id="2.60.40.3440">
    <property type="match status" value="2"/>
</dbReference>
<evidence type="ECO:0000313" key="12">
    <source>
        <dbReference type="Proteomes" id="UP000192652"/>
    </source>
</evidence>
<keyword evidence="9" id="KW-0862">Zinc</keyword>
<evidence type="ECO:0000256" key="6">
    <source>
        <dbReference type="ARBA" id="ARBA00022723"/>
    </source>
</evidence>
<protein>
    <recommendedName>
        <fullName evidence="10">Peptidase metallopeptidase domain-containing protein</fullName>
    </recommendedName>
</protein>
<dbReference type="InterPro" id="IPR011049">
    <property type="entry name" value="Serralysin-like_metalloprot_C"/>
</dbReference>
<dbReference type="RefSeq" id="WP_176218734.1">
    <property type="nucleotide sequence ID" value="NZ_MSPX01000022.1"/>
</dbReference>
<proteinExistence type="inferred from homology"/>
<dbReference type="NCBIfam" id="NF012211">
    <property type="entry name" value="tand_rpt_95"/>
    <property type="match status" value="3"/>
</dbReference>
<reference evidence="11 12" key="1">
    <citation type="journal article" date="2017" name="Antonie Van Leeuwenhoek">
        <title>Rhizobium rhizosphaerae sp. nov., a novel species isolated from rice rhizosphere.</title>
        <authorList>
            <person name="Zhao J.J."/>
            <person name="Zhang J."/>
            <person name="Zhang R.J."/>
            <person name="Zhang C.W."/>
            <person name="Yin H.Q."/>
            <person name="Zhang X.X."/>
        </authorList>
    </citation>
    <scope>NUCLEOTIDE SEQUENCE [LARGE SCALE GENOMIC DNA]</scope>
    <source>
        <strain evidence="11 12">RD15</strain>
    </source>
</reference>
<sequence length="841" mass="87996">MFTTATIPGSGYGSPYLDSLIQGSCWVGPVTYTFGQTEGQSWSANEIKAFETAFSQFESVCGLDFVAVSDGPAMLTEYEATSSTWNDTSNVTTLADHYYPWAYGSEGRYNTENASWWNLTVGGMGFSTIVHELSHAVGLSHPHDGAQTFPGVEYGNAFRDYGDYAMNQQIWTNMSYNPGWTVEEPGIELDYGYASGLMALDIAALQKIYGVNPSTRTNADVYQLPQYNTAGTGWVCIWDAGGEDTIGNAGSTKNSVIDLRDADLVGPYAGGHVSWISGVSGGYTIANGVVIENAVGGLGSDKIYGNEQDNRLDGDAGNDEIHAGEGNDILIGGRGSNVLDGGDGKDRAIFAGLESYYMISGEAGGEQVVTNLATGETDYLSSIEIIQFGTQTFLNAPIADTDGPYAGVEDVTLVVNAANGVLAGDSDIDGDPLVAQLVTGPDHGTLMLNADGSFVYTPVANYNGRDSFVYQAFDGKLVSAPITVSLNVDAGNDAPVADDDGPYAAVENVALTVDAAKGVLAGDGDVDGDPLVAQLLTGPEHGTLMLYEDGSFIYTPVANYNGSDSFTYYAFDGARGSNAVEVSLNVGAVNGAPVARDDVGLKIAPGWKTYKIAAATLLYNDEDGDPETQQSLSIVAVGNAKNGKVELKGGDVYFTPKKGYVGPASFTYTLYDGEGGTATATAKLAMADKKGGYVLVGTQGDDDLFGGLANDKLDGKGGNDWLSGDLGQDVLTGGGGTDYFAFVTKLDAKKNVDTIADFKSGLDWIVLDKTIFKTLSKGVLSDAAFAANSKGVAKDASDRIVYNTKTGDLFYDADGSGKGGAVLFAKIAGHGTVNADDFFVL</sequence>
<dbReference type="InterPro" id="IPR001818">
    <property type="entry name" value="Pept_M10_metallopeptidase"/>
</dbReference>
<organism evidence="11 12">
    <name type="scientific">Xaviernesmea rhizosphaerae</name>
    <dbReference type="NCBI Taxonomy" id="1672749"/>
    <lineage>
        <taxon>Bacteria</taxon>
        <taxon>Pseudomonadati</taxon>
        <taxon>Pseudomonadota</taxon>
        <taxon>Alphaproteobacteria</taxon>
        <taxon>Hyphomicrobiales</taxon>
        <taxon>Rhizobiaceae</taxon>
        <taxon>Rhizobium/Agrobacterium group</taxon>
        <taxon>Xaviernesmea</taxon>
    </lineage>
</organism>
<evidence type="ECO:0000259" key="10">
    <source>
        <dbReference type="SMART" id="SM00235"/>
    </source>
</evidence>
<evidence type="ECO:0000256" key="3">
    <source>
        <dbReference type="ARBA" id="ARBA00009490"/>
    </source>
</evidence>
<evidence type="ECO:0000256" key="7">
    <source>
        <dbReference type="ARBA" id="ARBA00022737"/>
    </source>
</evidence>
<evidence type="ECO:0000256" key="4">
    <source>
        <dbReference type="ARBA" id="ARBA00022525"/>
    </source>
</evidence>
<dbReference type="InterPro" id="IPR050557">
    <property type="entry name" value="RTX_toxin/Mannuronan_C5-epim"/>
</dbReference>
<evidence type="ECO:0000256" key="9">
    <source>
        <dbReference type="ARBA" id="ARBA00022833"/>
    </source>
</evidence>
<evidence type="ECO:0000256" key="8">
    <source>
        <dbReference type="ARBA" id="ARBA00022801"/>
    </source>
</evidence>
<dbReference type="SUPFAM" id="SSF51120">
    <property type="entry name" value="beta-Roll"/>
    <property type="match status" value="2"/>
</dbReference>
<keyword evidence="6" id="KW-0479">Metal-binding</keyword>
<dbReference type="Proteomes" id="UP000192652">
    <property type="component" value="Unassembled WGS sequence"/>
</dbReference>
<dbReference type="InterPro" id="IPR018511">
    <property type="entry name" value="Hemolysin-typ_Ca-bd_CS"/>
</dbReference>
<evidence type="ECO:0000313" key="11">
    <source>
        <dbReference type="EMBL" id="OQP84259.1"/>
    </source>
</evidence>
<dbReference type="SUPFAM" id="SSF55486">
    <property type="entry name" value="Metalloproteases ('zincins'), catalytic domain"/>
    <property type="match status" value="1"/>
</dbReference>
<dbReference type="Pfam" id="PF17892">
    <property type="entry name" value="Cadherin_5"/>
    <property type="match status" value="3"/>
</dbReference>
<comment type="caution">
    <text evidence="11">The sequence shown here is derived from an EMBL/GenBank/DDBJ whole genome shotgun (WGS) entry which is preliminary data.</text>
</comment>
<comment type="similarity">
    <text evidence="3">Belongs to the peptidase M10B family.</text>
</comment>
<dbReference type="Pfam" id="PF08548">
    <property type="entry name" value="Peptidase_M10_C"/>
    <property type="match status" value="1"/>
</dbReference>
<dbReference type="InterPro" id="IPR006026">
    <property type="entry name" value="Peptidase_Metallo"/>
</dbReference>
<dbReference type="Gene3D" id="2.150.10.10">
    <property type="entry name" value="Serralysin-like metalloprotease, C-terminal"/>
    <property type="match status" value="1"/>
</dbReference>
<dbReference type="InterPro" id="IPR041690">
    <property type="entry name" value="Cadherin_5"/>
</dbReference>
<keyword evidence="5" id="KW-0645">Protease</keyword>
<dbReference type="PANTHER" id="PTHR38340">
    <property type="entry name" value="S-LAYER PROTEIN"/>
    <property type="match status" value="1"/>
</dbReference>
<dbReference type="Pfam" id="PF00353">
    <property type="entry name" value="HemolysinCabind"/>
    <property type="match status" value="2"/>
</dbReference>
<comment type="cofactor">
    <cofactor evidence="1">
        <name>Ca(2+)</name>
        <dbReference type="ChEBI" id="CHEBI:29108"/>
    </cofactor>
</comment>